<keyword evidence="4" id="KW-0408">Iron</keyword>
<sequence length="318" mass="36801">MSRKYDIICVTLELTYSCNFSCIHCYVHGAVVAPCFFDITNLAVLLDFLNEYEVQRVYLMGGEPLLHPDFNLIYSVLYDNGFQVALTTNGSLISDAIVELFKSKPPAILWISIYGFSKTEYLDVTNTDSYERVFSNIDKLSNSGISTYYKLIVTNKIKNVNLLLDFLKNHDTAFFYCFFMPTLNGKISPLKVQMPYDDIIKLYNSAGRQFKERLLPTHCNIPDTGLVVQPQGIVRPCIPFPFHTEGNLFYCDNFRTVLDESRALHEKYCVYTEECEYCEQRSVCSCPINIRLFGKDKKMRCEMTKLFTHEYKFNCEDL</sequence>
<dbReference type="SUPFAM" id="SSF102114">
    <property type="entry name" value="Radical SAM enzymes"/>
    <property type="match status" value="1"/>
</dbReference>
<organism evidence="6 7">
    <name type="scientific">Treponema pedis</name>
    <dbReference type="NCBI Taxonomy" id="409322"/>
    <lineage>
        <taxon>Bacteria</taxon>
        <taxon>Pseudomonadati</taxon>
        <taxon>Spirochaetota</taxon>
        <taxon>Spirochaetia</taxon>
        <taxon>Spirochaetales</taxon>
        <taxon>Treponemataceae</taxon>
        <taxon>Treponema</taxon>
    </lineage>
</organism>
<keyword evidence="2" id="KW-0949">S-adenosyl-L-methionine</keyword>
<dbReference type="RefSeq" id="WP_020964450.1">
    <property type="nucleotide sequence ID" value="NZ_CP045670.1"/>
</dbReference>
<dbReference type="GO" id="GO:0046872">
    <property type="term" value="F:metal ion binding"/>
    <property type="evidence" value="ECO:0007669"/>
    <property type="project" value="UniProtKB-KW"/>
</dbReference>
<dbReference type="InterPro" id="IPR013785">
    <property type="entry name" value="Aldolase_TIM"/>
</dbReference>
<reference evidence="6 7" key="1">
    <citation type="submission" date="2020-09" db="EMBL/GenBank/DDBJ databases">
        <title>Characterization of Treponema spp. from bovine digital dermatitis in Korea.</title>
        <authorList>
            <person name="Espiritu H.M."/>
            <person name="Cho Y.I."/>
            <person name="Mamuad L."/>
        </authorList>
    </citation>
    <scope>NUCLEOTIDE SEQUENCE [LARGE SCALE GENOMIC DNA]</scope>
    <source>
        <strain evidence="6 7">KS1</strain>
    </source>
</reference>
<dbReference type="SFLD" id="SFLDS00029">
    <property type="entry name" value="Radical_SAM"/>
    <property type="match status" value="1"/>
</dbReference>
<protein>
    <submittedName>
        <fullName evidence="6">Radical SAM protein</fullName>
    </submittedName>
</protein>
<dbReference type="Pfam" id="PF04055">
    <property type="entry name" value="Radical_SAM"/>
    <property type="match status" value="1"/>
</dbReference>
<evidence type="ECO:0000256" key="3">
    <source>
        <dbReference type="ARBA" id="ARBA00022723"/>
    </source>
</evidence>
<dbReference type="InterPro" id="IPR058240">
    <property type="entry name" value="rSAM_sf"/>
</dbReference>
<dbReference type="Gene3D" id="3.20.20.70">
    <property type="entry name" value="Aldolase class I"/>
    <property type="match status" value="1"/>
</dbReference>
<dbReference type="CDD" id="cd01335">
    <property type="entry name" value="Radical_SAM"/>
    <property type="match status" value="1"/>
</dbReference>
<dbReference type="InterPro" id="IPR007197">
    <property type="entry name" value="rSAM"/>
</dbReference>
<evidence type="ECO:0000256" key="4">
    <source>
        <dbReference type="ARBA" id="ARBA00023004"/>
    </source>
</evidence>
<keyword evidence="5" id="KW-0411">Iron-sulfur</keyword>
<evidence type="ECO:0000313" key="6">
    <source>
        <dbReference type="EMBL" id="QOW60711.1"/>
    </source>
</evidence>
<dbReference type="AlphaFoldDB" id="A0A7S7AWK5"/>
<keyword evidence="3" id="KW-0479">Metal-binding</keyword>
<dbReference type="PROSITE" id="PS51918">
    <property type="entry name" value="RADICAL_SAM"/>
    <property type="match status" value="1"/>
</dbReference>
<comment type="cofactor">
    <cofactor evidence="1">
        <name>[4Fe-4S] cluster</name>
        <dbReference type="ChEBI" id="CHEBI:49883"/>
    </cofactor>
</comment>
<dbReference type="PANTHER" id="PTHR11228">
    <property type="entry name" value="RADICAL SAM DOMAIN PROTEIN"/>
    <property type="match status" value="1"/>
</dbReference>
<dbReference type="GeneID" id="301089332"/>
<evidence type="ECO:0000256" key="5">
    <source>
        <dbReference type="ARBA" id="ARBA00023014"/>
    </source>
</evidence>
<dbReference type="EMBL" id="CP061839">
    <property type="protein sequence ID" value="QOW60711.1"/>
    <property type="molecule type" value="Genomic_DNA"/>
</dbReference>
<dbReference type="GO" id="GO:0051536">
    <property type="term" value="F:iron-sulfur cluster binding"/>
    <property type="evidence" value="ECO:0007669"/>
    <property type="project" value="UniProtKB-KW"/>
</dbReference>
<dbReference type="SFLD" id="SFLDG01067">
    <property type="entry name" value="SPASM/twitch_domain_containing"/>
    <property type="match status" value="1"/>
</dbReference>
<dbReference type="Proteomes" id="UP000593915">
    <property type="component" value="Chromosome"/>
</dbReference>
<name>A0A7S7AWK5_9SPIR</name>
<accession>A0A7S7AWK5</accession>
<gene>
    <name evidence="6" type="ORF">IFE08_13105</name>
</gene>
<evidence type="ECO:0000256" key="1">
    <source>
        <dbReference type="ARBA" id="ARBA00001966"/>
    </source>
</evidence>
<dbReference type="PANTHER" id="PTHR11228:SF7">
    <property type="entry name" value="PQQA PEPTIDE CYCLASE"/>
    <property type="match status" value="1"/>
</dbReference>
<proteinExistence type="predicted"/>
<evidence type="ECO:0000313" key="7">
    <source>
        <dbReference type="Proteomes" id="UP000593915"/>
    </source>
</evidence>
<evidence type="ECO:0000256" key="2">
    <source>
        <dbReference type="ARBA" id="ARBA00022691"/>
    </source>
</evidence>
<dbReference type="GO" id="GO:0003824">
    <property type="term" value="F:catalytic activity"/>
    <property type="evidence" value="ECO:0007669"/>
    <property type="project" value="InterPro"/>
</dbReference>
<dbReference type="InterPro" id="IPR050377">
    <property type="entry name" value="Radical_SAM_PqqE_MftC-like"/>
</dbReference>